<sequence length="124" mass="14204">MRAFGLWYGVILLMIFIGVSVMVPRSVGLQEDVISNFYGSFQNELFAKSLYELAAQCIKQKEKASCLEDGLDFEGFEGSYQISEKADVYDVEIIVLHKNPRNFHIMRYFTHKIIKKEGSNAKNP</sequence>
<dbReference type="Proteomes" id="UP000001522">
    <property type="component" value="Chromosome"/>
</dbReference>
<keyword evidence="1" id="KW-0472">Membrane</keyword>
<evidence type="ECO:0000313" key="2">
    <source>
        <dbReference type="EMBL" id="CBG40387.1"/>
    </source>
</evidence>
<dbReference type="EMBL" id="FN555004">
    <property type="protein sequence ID" value="CBG40387.1"/>
    <property type="molecule type" value="Genomic_DNA"/>
</dbReference>
<dbReference type="AlphaFoldDB" id="D3UIR2"/>
<dbReference type="HOGENOM" id="CLU_2000750_0_0_7"/>
<keyword evidence="1" id="KW-0812">Transmembrane</keyword>
<reference evidence="2 3" key="1">
    <citation type="journal article" date="2010" name="BMC Genomics">
        <title>Comparative genomics and proteomics of Helicobacter mustelae, an ulcerogenic and carcinogenic gastric pathogen.</title>
        <authorList>
            <person name="O'Toole P.W."/>
            <person name="Snelling W.J."/>
            <person name="Canchaya C."/>
            <person name="Forde B.M."/>
            <person name="Hardie K.R."/>
            <person name="Josenhans C."/>
            <person name="Graham R.L.J."/>
            <person name="McMullan G."/>
            <person name="Parkhill J."/>
            <person name="Belda E."/>
            <person name="Bentley S.D."/>
        </authorList>
    </citation>
    <scope>NUCLEOTIDE SEQUENCE [LARGE SCALE GENOMIC DNA]</scope>
    <source>
        <strain evidence="3">ATCC 43772 / LMG 18044 / NCTC 12198 / 12198</strain>
    </source>
</reference>
<dbReference type="KEGG" id="hms:HMU11320"/>
<accession>D3UIR2</accession>
<gene>
    <name evidence="2" type="ordered locus">HMU11320</name>
</gene>
<dbReference type="RefSeq" id="WP_013023456.1">
    <property type="nucleotide sequence ID" value="NC_013949.1"/>
</dbReference>
<keyword evidence="3" id="KW-1185">Reference proteome</keyword>
<evidence type="ECO:0000313" key="3">
    <source>
        <dbReference type="Proteomes" id="UP000001522"/>
    </source>
</evidence>
<feature type="transmembrane region" description="Helical" evidence="1">
    <location>
        <begin position="6"/>
        <end position="23"/>
    </location>
</feature>
<dbReference type="STRING" id="679897.HMU11320"/>
<keyword evidence="1" id="KW-1133">Transmembrane helix</keyword>
<organism evidence="2 3">
    <name type="scientific">Helicobacter mustelae (strain ATCC 43772 / CCUG 25715 / CIP 103759 / LMG 18044 / NCTC 12198 / R85-136P)</name>
    <name type="common">Campylobacter mustelae</name>
    <dbReference type="NCBI Taxonomy" id="679897"/>
    <lineage>
        <taxon>Bacteria</taxon>
        <taxon>Pseudomonadati</taxon>
        <taxon>Campylobacterota</taxon>
        <taxon>Epsilonproteobacteria</taxon>
        <taxon>Campylobacterales</taxon>
        <taxon>Helicobacteraceae</taxon>
        <taxon>Helicobacter</taxon>
    </lineage>
</organism>
<name>D3UIR2_HELM1</name>
<proteinExistence type="predicted"/>
<evidence type="ECO:0000256" key="1">
    <source>
        <dbReference type="SAM" id="Phobius"/>
    </source>
</evidence>
<protein>
    <submittedName>
        <fullName evidence="2">Uncharacterized protein</fullName>
    </submittedName>
</protein>